<proteinExistence type="predicted"/>
<dbReference type="AlphaFoldDB" id="A0A5B7ZZD7"/>
<dbReference type="EMBL" id="CP040896">
    <property type="protein sequence ID" value="QDA60370.1"/>
    <property type="molecule type" value="Genomic_DNA"/>
</dbReference>
<dbReference type="SUPFAM" id="SSF48452">
    <property type="entry name" value="TPR-like"/>
    <property type="match status" value="1"/>
</dbReference>
<sequence>MKKLLLLPFLACLLLLAPPAHAQRKSKVKVKSGATLEAASRLQPLFGGATVAQAEQLVGTAFLADIERSFASRPEASKFFADKGFEYLAEGKIDTAAYRFNLAWLLDQKNAAAYRGLGIVASRGTTPDQSIALLTQGLALAPNDAALLGDLGASYLIRFEQTKKKKDLTTGVEFLQKSLAADPSNALSWQQLARGYYLQEDYAKAWEAVHKGQNLSMSSIDFAFIGELLAKQPDPQGTFK</sequence>
<feature type="signal peptide" evidence="1">
    <location>
        <begin position="1"/>
        <end position="22"/>
    </location>
</feature>
<organism evidence="2 3">
    <name type="scientific">Hymenobacter jejuensis</name>
    <dbReference type="NCBI Taxonomy" id="2502781"/>
    <lineage>
        <taxon>Bacteria</taxon>
        <taxon>Pseudomonadati</taxon>
        <taxon>Bacteroidota</taxon>
        <taxon>Cytophagia</taxon>
        <taxon>Cytophagales</taxon>
        <taxon>Hymenobacteraceae</taxon>
        <taxon>Hymenobacter</taxon>
    </lineage>
</organism>
<protein>
    <submittedName>
        <fullName evidence="2">Uncharacterized protein</fullName>
    </submittedName>
</protein>
<dbReference type="Proteomes" id="UP000305398">
    <property type="component" value="Chromosome"/>
</dbReference>
<reference evidence="2 3" key="1">
    <citation type="submission" date="2019-06" db="EMBL/GenBank/DDBJ databases">
        <authorList>
            <person name="Srinivasan S."/>
        </authorList>
    </citation>
    <scope>NUCLEOTIDE SEQUENCE [LARGE SCALE GENOMIC DNA]</scope>
    <source>
        <strain evidence="2 3">17J68-5</strain>
    </source>
</reference>
<keyword evidence="1" id="KW-0732">Signal</keyword>
<evidence type="ECO:0000313" key="3">
    <source>
        <dbReference type="Proteomes" id="UP000305398"/>
    </source>
</evidence>
<evidence type="ECO:0000313" key="2">
    <source>
        <dbReference type="EMBL" id="QDA60370.1"/>
    </source>
</evidence>
<name>A0A5B7ZZD7_9BACT</name>
<dbReference type="Gene3D" id="1.25.40.10">
    <property type="entry name" value="Tetratricopeptide repeat domain"/>
    <property type="match status" value="1"/>
</dbReference>
<keyword evidence="3" id="KW-1185">Reference proteome</keyword>
<dbReference type="OrthoDB" id="7058419at2"/>
<gene>
    <name evidence="2" type="ORF">FHG12_09735</name>
</gene>
<dbReference type="KEGG" id="hyj:FHG12_09735"/>
<dbReference type="RefSeq" id="WP_139515548.1">
    <property type="nucleotide sequence ID" value="NZ_CP040896.1"/>
</dbReference>
<feature type="chain" id="PRO_5023063220" evidence="1">
    <location>
        <begin position="23"/>
        <end position="240"/>
    </location>
</feature>
<dbReference type="InterPro" id="IPR011990">
    <property type="entry name" value="TPR-like_helical_dom_sf"/>
</dbReference>
<accession>A0A5B7ZZD7</accession>
<evidence type="ECO:0000256" key="1">
    <source>
        <dbReference type="SAM" id="SignalP"/>
    </source>
</evidence>